<proteinExistence type="inferred from homology"/>
<evidence type="ECO:0000313" key="12">
    <source>
        <dbReference type="Proteomes" id="UP000199409"/>
    </source>
</evidence>
<feature type="signal peptide" evidence="9">
    <location>
        <begin position="1"/>
        <end position="20"/>
    </location>
</feature>
<dbReference type="PIRSF" id="PIRSF006076">
    <property type="entry name" value="OM_assembly_OMP85"/>
    <property type="match status" value="1"/>
</dbReference>
<dbReference type="GO" id="GO:0009279">
    <property type="term" value="C:cell outer membrane"/>
    <property type="evidence" value="ECO:0007669"/>
    <property type="project" value="UniProtKB-UniRule"/>
</dbReference>
<reference evidence="11 12" key="1">
    <citation type="submission" date="2016-10" db="EMBL/GenBank/DDBJ databases">
        <authorList>
            <person name="de Groot N.N."/>
        </authorList>
    </citation>
    <scope>NUCLEOTIDE SEQUENCE [LARGE SCALE GENOMIC DNA]</scope>
    <source>
        <strain evidence="11 12">DSM 7343</strain>
    </source>
</reference>
<keyword evidence="12" id="KW-1185">Reference proteome</keyword>
<dbReference type="HAMAP" id="MF_01430">
    <property type="entry name" value="OM_assembly_BamA"/>
    <property type="match status" value="1"/>
</dbReference>
<dbReference type="OrthoDB" id="9803054at2"/>
<dbReference type="PANTHER" id="PTHR12815">
    <property type="entry name" value="SORTING AND ASSEMBLY MACHINERY SAMM50 PROTEIN FAMILY MEMBER"/>
    <property type="match status" value="1"/>
</dbReference>
<dbReference type="NCBIfam" id="TIGR03303">
    <property type="entry name" value="OM_YaeT"/>
    <property type="match status" value="1"/>
</dbReference>
<keyword evidence="4 9" id="KW-0732">Signal</keyword>
<evidence type="ECO:0000313" key="11">
    <source>
        <dbReference type="EMBL" id="SEA10107.1"/>
    </source>
</evidence>
<feature type="domain" description="POTRA" evidence="10">
    <location>
        <begin position="175"/>
        <end position="262"/>
    </location>
</feature>
<name>A0A1H3YEY5_9BACT</name>
<dbReference type="PROSITE" id="PS51779">
    <property type="entry name" value="POTRA"/>
    <property type="match status" value="5"/>
</dbReference>
<feature type="domain" description="POTRA" evidence="10">
    <location>
        <begin position="95"/>
        <end position="172"/>
    </location>
</feature>
<organism evidence="11 12">
    <name type="scientific">Desulfuromusa kysingii</name>
    <dbReference type="NCBI Taxonomy" id="37625"/>
    <lineage>
        <taxon>Bacteria</taxon>
        <taxon>Pseudomonadati</taxon>
        <taxon>Thermodesulfobacteriota</taxon>
        <taxon>Desulfuromonadia</taxon>
        <taxon>Desulfuromonadales</taxon>
        <taxon>Geopsychrobacteraceae</taxon>
        <taxon>Desulfuromusa</taxon>
    </lineage>
</organism>
<gene>
    <name evidence="11" type="ORF">SAMN05660420_01211</name>
</gene>
<evidence type="ECO:0000256" key="2">
    <source>
        <dbReference type="ARBA" id="ARBA00022452"/>
    </source>
</evidence>
<comment type="subcellular location">
    <subcellularLocation>
        <location evidence="1">Membrane</location>
    </subcellularLocation>
</comment>
<evidence type="ECO:0000256" key="5">
    <source>
        <dbReference type="ARBA" id="ARBA00022737"/>
    </source>
</evidence>
<evidence type="ECO:0000256" key="1">
    <source>
        <dbReference type="ARBA" id="ARBA00004370"/>
    </source>
</evidence>
<dbReference type="AlphaFoldDB" id="A0A1H3YEY5"/>
<evidence type="ECO:0000256" key="6">
    <source>
        <dbReference type="ARBA" id="ARBA00023136"/>
    </source>
</evidence>
<keyword evidence="6" id="KW-0472">Membrane</keyword>
<dbReference type="Pfam" id="PF01103">
    <property type="entry name" value="Omp85"/>
    <property type="match status" value="1"/>
</dbReference>
<dbReference type="GO" id="GO:0071709">
    <property type="term" value="P:membrane assembly"/>
    <property type="evidence" value="ECO:0007669"/>
    <property type="project" value="InterPro"/>
</dbReference>
<keyword evidence="2" id="KW-1134">Transmembrane beta strand</keyword>
<dbReference type="Proteomes" id="UP000199409">
    <property type="component" value="Unassembled WGS sequence"/>
</dbReference>
<dbReference type="Gene3D" id="3.10.20.310">
    <property type="entry name" value="membrane protein fhac"/>
    <property type="match status" value="5"/>
</dbReference>
<feature type="domain" description="POTRA" evidence="10">
    <location>
        <begin position="265"/>
        <end position="343"/>
    </location>
</feature>
<keyword evidence="7" id="KW-0998">Cell outer membrane</keyword>
<dbReference type="PANTHER" id="PTHR12815:SF23">
    <property type="entry name" value="OUTER MEMBRANE PROTEIN ASSEMBLY FACTOR BAMA"/>
    <property type="match status" value="1"/>
</dbReference>
<dbReference type="InterPro" id="IPR034746">
    <property type="entry name" value="POTRA"/>
</dbReference>
<dbReference type="InterPro" id="IPR000184">
    <property type="entry name" value="Bac_surfAg_D15"/>
</dbReference>
<evidence type="ECO:0000256" key="9">
    <source>
        <dbReference type="SAM" id="SignalP"/>
    </source>
</evidence>
<keyword evidence="3" id="KW-0812">Transmembrane</keyword>
<sequence>MLKKTLMTLFLLSFAVISIAQEIKVSDIQIEGNSRIEKSAIMAMIPIKPGDQTSLENIDKVMHDIFSLGRFADVSAELTEVQGAKILTFVVKELPLIRRIEFIGNDKLSKEKLRPLVKIRTPSLYNRAKINESIVEIKNAYIEDGYHAAKIVSELQTDIKNEATLTFKVTEGKKVLIRDIQFVGNTIFDKGDLLKKIETKERWFLSWITDRGTYLEETLELDIERIKAAYHDEGYQDVKVKPAQVTLVEDEALDVLIEIDEGAQYKVGKVSVSGDLMASEEQLLKMVKLKPGDVFSRTVLRDSIDALTDLYADSGYAYANVTPLTNKDKKNLLIDLNMEVEQGIQVYVERIEISGNTKTRDKIIRREIPLAEGSLYSAKRIKDANRRIRNLGFFDEVNVTNKPGSDEDQTVLGVDVAEKPTGTFSIGVGYSSTDKLMAQGSLSQDNFMGYGVRLSLSGSLGSSSNTYSLGISDPHFLDTDWTLGGEIYKSEREYDDYDDHRTGFSIRTGHPVSLNSKLYLTYRYEEQEILNIDYDTVGYDDPWIYERESTLSSITTEWIRNSTDYYQDPSRGGITNISLEYAGLGGTEDFVKTIVEHRHFFPLFWGTVFSIHGEVGYVVSTNGDDVSITEKFFLGGIRTMRGFETREVGPVDEDGDYIGGEKMGYFNFEYLFPIYKDLGLKGVLFYDTGNAWSDDEEYFSDMRNSVGAGIRWQSPLGPLRFEWGYNLSPRDSEKQSVFEFSIGKSF</sequence>
<evidence type="ECO:0000256" key="4">
    <source>
        <dbReference type="ARBA" id="ARBA00022729"/>
    </source>
</evidence>
<dbReference type="InterPro" id="IPR023707">
    <property type="entry name" value="OM_assembly_BamA"/>
</dbReference>
<accession>A0A1H3YEY5</accession>
<dbReference type="InterPro" id="IPR010827">
    <property type="entry name" value="BamA/TamA_POTRA"/>
</dbReference>
<evidence type="ECO:0000256" key="8">
    <source>
        <dbReference type="NCBIfam" id="TIGR03303"/>
    </source>
</evidence>
<feature type="domain" description="POTRA" evidence="10">
    <location>
        <begin position="346"/>
        <end position="419"/>
    </location>
</feature>
<feature type="domain" description="POTRA" evidence="10">
    <location>
        <begin position="23"/>
        <end position="94"/>
    </location>
</feature>
<keyword evidence="5" id="KW-0677">Repeat</keyword>
<dbReference type="STRING" id="37625.SAMN05660420_01211"/>
<protein>
    <recommendedName>
        <fullName evidence="8">Outer membrane protein assembly factor BamA</fullName>
    </recommendedName>
</protein>
<evidence type="ECO:0000256" key="3">
    <source>
        <dbReference type="ARBA" id="ARBA00022692"/>
    </source>
</evidence>
<dbReference type="InterPro" id="IPR039910">
    <property type="entry name" value="D15-like"/>
</dbReference>
<dbReference type="Gene3D" id="2.40.160.50">
    <property type="entry name" value="membrane protein fhac: a member of the omp85/tpsb transporter family"/>
    <property type="match status" value="1"/>
</dbReference>
<evidence type="ECO:0000256" key="7">
    <source>
        <dbReference type="ARBA" id="ARBA00023237"/>
    </source>
</evidence>
<dbReference type="EMBL" id="FNQN01000003">
    <property type="protein sequence ID" value="SEA10107.1"/>
    <property type="molecule type" value="Genomic_DNA"/>
</dbReference>
<dbReference type="Pfam" id="PF07244">
    <property type="entry name" value="POTRA"/>
    <property type="match status" value="5"/>
</dbReference>
<evidence type="ECO:0000259" key="10">
    <source>
        <dbReference type="PROSITE" id="PS51779"/>
    </source>
</evidence>
<feature type="chain" id="PRO_5039916280" description="Outer membrane protein assembly factor BamA" evidence="9">
    <location>
        <begin position="21"/>
        <end position="746"/>
    </location>
</feature>
<dbReference type="RefSeq" id="WP_092345756.1">
    <property type="nucleotide sequence ID" value="NZ_FNQN01000003.1"/>
</dbReference>